<evidence type="ECO:0000313" key="4">
    <source>
        <dbReference type="EMBL" id="MBP2404994.1"/>
    </source>
</evidence>
<dbReference type="PANTHER" id="PTHR12526">
    <property type="entry name" value="GLYCOSYLTRANSFERASE"/>
    <property type="match status" value="1"/>
</dbReference>
<feature type="domain" description="DUF3492" evidence="3">
    <location>
        <begin position="200"/>
        <end position="310"/>
    </location>
</feature>
<keyword evidence="5" id="KW-1185">Reference proteome</keyword>
<gene>
    <name evidence="4" type="ORF">JO379_004463</name>
</gene>
<dbReference type="Pfam" id="PF11997">
    <property type="entry name" value="DUF3492"/>
    <property type="match status" value="2"/>
</dbReference>
<dbReference type="Pfam" id="PF13692">
    <property type="entry name" value="Glyco_trans_1_4"/>
    <property type="match status" value="1"/>
</dbReference>
<feature type="region of interest" description="Disordered" evidence="2">
    <location>
        <begin position="524"/>
        <end position="556"/>
    </location>
</feature>
<sequence length="556" mass="58616">MGLLTEGGYPYGAGEGGRWCERLVRELDGHDFEIYALSRGAREAQREEQGGPCELPGQVRRVRTAPLWGEPAPRAGGRAYGAYGRRERRAFDAHFGDLIAAVSSPGEPSSADLAYRFADGLYGLAELARDVGGLAGALRSEQALRALERACRAPGAHPAAYGTRVADLLLVSGLLERALRPLSLDWYGASGSGADDERGLAGVDLCHASSGGAAALPGLLAKRFFGTPLLVTEYGVRLRAYYLLEGGAGPAADGAGEAAGERGAGLSLAVRTLLSAFHRRLTAEIYDRAALVTHGDVRDRRWQEHCGADRKRLRTVHPGVDPSRYDTVGEGVGRADAARTDDGRTLVWVGGRPEPALWQALAELREAEPDVRLRVVGPPDPGPPPGSRPPAELAPAVSFEETASFDEAGDPDVYASASVVLLAGSADGFPAPLVEAMLCGRATVSPDIGVVRDVIGGTGPVVPPGDARALAEAALALLRDPERRARLGAAARARALELFTVERNVAAYHGIYLEVLSRAPVRQETPDPSVPFAHAADAHPPLPWSRSAAPTWAGRP</sequence>
<dbReference type="Gene3D" id="3.40.50.2000">
    <property type="entry name" value="Glycogen Phosphorylase B"/>
    <property type="match status" value="2"/>
</dbReference>
<dbReference type="SUPFAM" id="SSF53756">
    <property type="entry name" value="UDP-Glycosyltransferase/glycogen phosphorylase"/>
    <property type="match status" value="1"/>
</dbReference>
<evidence type="ECO:0000256" key="2">
    <source>
        <dbReference type="SAM" id="MobiDB-lite"/>
    </source>
</evidence>
<evidence type="ECO:0000313" key="5">
    <source>
        <dbReference type="Proteomes" id="UP001519291"/>
    </source>
</evidence>
<evidence type="ECO:0000256" key="1">
    <source>
        <dbReference type="ARBA" id="ARBA00021292"/>
    </source>
</evidence>
<proteinExistence type="predicted"/>
<dbReference type="EMBL" id="JAGIOH010000001">
    <property type="protein sequence ID" value="MBP2404994.1"/>
    <property type="molecule type" value="Genomic_DNA"/>
</dbReference>
<dbReference type="Proteomes" id="UP001519291">
    <property type="component" value="Unassembled WGS sequence"/>
</dbReference>
<accession>A0ABS4Y874</accession>
<organism evidence="4 5">
    <name type="scientific">Streptomyces syringium</name>
    <dbReference type="NCBI Taxonomy" id="76729"/>
    <lineage>
        <taxon>Bacteria</taxon>
        <taxon>Bacillati</taxon>
        <taxon>Actinomycetota</taxon>
        <taxon>Actinomycetes</taxon>
        <taxon>Kitasatosporales</taxon>
        <taxon>Streptomycetaceae</taxon>
        <taxon>Streptomyces</taxon>
    </lineage>
</organism>
<dbReference type="InterPro" id="IPR022622">
    <property type="entry name" value="DUF3492"/>
</dbReference>
<name>A0ABS4Y874_9ACTN</name>
<comment type="caution">
    <text evidence="4">The sequence shown here is derived from an EMBL/GenBank/DDBJ whole genome shotgun (WGS) entry which is preliminary data.</text>
</comment>
<reference evidence="4 5" key="1">
    <citation type="submission" date="2021-03" db="EMBL/GenBank/DDBJ databases">
        <title>Sequencing the genomes of 1000 actinobacteria strains.</title>
        <authorList>
            <person name="Klenk H.-P."/>
        </authorList>
    </citation>
    <scope>NUCLEOTIDE SEQUENCE [LARGE SCALE GENOMIC DNA]</scope>
    <source>
        <strain evidence="4 5">DSM 41480</strain>
    </source>
</reference>
<evidence type="ECO:0000259" key="3">
    <source>
        <dbReference type="Pfam" id="PF11997"/>
    </source>
</evidence>
<feature type="domain" description="DUF3492" evidence="3">
    <location>
        <begin position="3"/>
        <end position="106"/>
    </location>
</feature>
<dbReference type="PANTHER" id="PTHR12526:SF636">
    <property type="entry name" value="BLL3647 PROTEIN"/>
    <property type="match status" value="1"/>
</dbReference>
<dbReference type="RefSeq" id="WP_372449103.1">
    <property type="nucleotide sequence ID" value="NZ_JAGIOH010000001.1"/>
</dbReference>
<dbReference type="GeneID" id="91571327"/>
<protein>
    <recommendedName>
        <fullName evidence="1">D-inositol 3-phosphate glycosyltransferase</fullName>
    </recommendedName>
</protein>